<dbReference type="PRINTS" id="PR00014">
    <property type="entry name" value="FNTYPEIII"/>
</dbReference>
<dbReference type="InterPro" id="IPR007110">
    <property type="entry name" value="Ig-like_dom"/>
</dbReference>
<evidence type="ECO:0000256" key="2">
    <source>
        <dbReference type="ARBA" id="ARBA00023319"/>
    </source>
</evidence>
<dbReference type="PROSITE" id="PS50835">
    <property type="entry name" value="IG_LIKE"/>
    <property type="match status" value="1"/>
</dbReference>
<dbReference type="GO" id="GO:0048738">
    <property type="term" value="P:cardiac muscle tissue development"/>
    <property type="evidence" value="ECO:0007669"/>
    <property type="project" value="TreeGrafter"/>
</dbReference>
<dbReference type="InterPro" id="IPR013098">
    <property type="entry name" value="Ig_I-set"/>
</dbReference>
<keyword evidence="2" id="KW-0393">Immunoglobulin domain</keyword>
<evidence type="ECO:0000313" key="6">
    <source>
        <dbReference type="Ensembl" id="ENSNBRP00000028091.1"/>
    </source>
</evidence>
<feature type="region of interest" description="Disordered" evidence="3">
    <location>
        <begin position="782"/>
        <end position="803"/>
    </location>
</feature>
<evidence type="ECO:0000259" key="4">
    <source>
        <dbReference type="PROSITE" id="PS50835"/>
    </source>
</evidence>
<dbReference type="InterPro" id="IPR036116">
    <property type="entry name" value="FN3_sf"/>
</dbReference>
<dbReference type="SUPFAM" id="SSF49265">
    <property type="entry name" value="Fibronectin type III"/>
    <property type="match status" value="4"/>
</dbReference>
<dbReference type="InterPro" id="IPR013783">
    <property type="entry name" value="Ig-like_fold"/>
</dbReference>
<dbReference type="Gene3D" id="2.60.40.10">
    <property type="entry name" value="Immunoglobulins"/>
    <property type="match status" value="10"/>
</dbReference>
<name>A0A3Q4I0E7_NEOBR</name>
<dbReference type="STRING" id="32507.ENSNBRP00000028091"/>
<dbReference type="InterPro" id="IPR036179">
    <property type="entry name" value="Ig-like_dom_sf"/>
</dbReference>
<dbReference type="Pfam" id="PF00041">
    <property type="entry name" value="fn3"/>
    <property type="match status" value="6"/>
</dbReference>
<protein>
    <recommendedName>
        <fullName evidence="8">Titin</fullName>
    </recommendedName>
</protein>
<reference evidence="6" key="1">
    <citation type="submission" date="2025-08" db="UniProtKB">
        <authorList>
            <consortium name="Ensembl"/>
        </authorList>
    </citation>
    <scope>IDENTIFICATION</scope>
</reference>
<dbReference type="Bgee" id="ENSNBRG00000021412">
    <property type="expression patterns" value="Expressed in muscle tissue and 3 other cell types or tissues"/>
</dbReference>
<keyword evidence="7" id="KW-1185">Reference proteome</keyword>
<keyword evidence="1" id="KW-0677">Repeat</keyword>
<organism evidence="6 7">
    <name type="scientific">Neolamprologus brichardi</name>
    <name type="common">Fairy cichlid</name>
    <name type="synonym">Lamprologus brichardi</name>
    <dbReference type="NCBI Taxonomy" id="32507"/>
    <lineage>
        <taxon>Eukaryota</taxon>
        <taxon>Metazoa</taxon>
        <taxon>Chordata</taxon>
        <taxon>Craniata</taxon>
        <taxon>Vertebrata</taxon>
        <taxon>Euteleostomi</taxon>
        <taxon>Actinopterygii</taxon>
        <taxon>Neopterygii</taxon>
        <taxon>Teleostei</taxon>
        <taxon>Neoteleostei</taxon>
        <taxon>Acanthomorphata</taxon>
        <taxon>Ovalentaria</taxon>
        <taxon>Cichlomorphae</taxon>
        <taxon>Cichliformes</taxon>
        <taxon>Cichlidae</taxon>
        <taxon>African cichlids</taxon>
        <taxon>Pseudocrenilabrinae</taxon>
        <taxon>Lamprologini</taxon>
        <taxon>Neolamprologus</taxon>
    </lineage>
</organism>
<dbReference type="SMART" id="SM00409">
    <property type="entry name" value="IG"/>
    <property type="match status" value="2"/>
</dbReference>
<dbReference type="FunFam" id="2.60.40.10:FF:000034">
    <property type="entry name" value="Titin isoform A"/>
    <property type="match status" value="1"/>
</dbReference>
<dbReference type="Ensembl" id="ENSNBRT00000028826.1">
    <property type="protein sequence ID" value="ENSNBRP00000028091.1"/>
    <property type="gene ID" value="ENSNBRG00000021412.1"/>
</dbReference>
<feature type="domain" description="Fibronectin type-III" evidence="5">
    <location>
        <begin position="62"/>
        <end position="157"/>
    </location>
</feature>
<dbReference type="InterPro" id="IPR003599">
    <property type="entry name" value="Ig_sub"/>
</dbReference>
<feature type="domain" description="Fibronectin type-III" evidence="5">
    <location>
        <begin position="596"/>
        <end position="691"/>
    </location>
</feature>
<reference evidence="6" key="2">
    <citation type="submission" date="2025-09" db="UniProtKB">
        <authorList>
            <consortium name="Ensembl"/>
        </authorList>
    </citation>
    <scope>IDENTIFICATION</scope>
</reference>
<dbReference type="GO" id="GO:0008307">
    <property type="term" value="F:structural constituent of muscle"/>
    <property type="evidence" value="ECO:0007669"/>
    <property type="project" value="TreeGrafter"/>
</dbReference>
<dbReference type="GO" id="GO:0031430">
    <property type="term" value="C:M band"/>
    <property type="evidence" value="ECO:0007669"/>
    <property type="project" value="TreeGrafter"/>
</dbReference>
<feature type="domain" description="Fibronectin type-III" evidence="5">
    <location>
        <begin position="358"/>
        <end position="453"/>
    </location>
</feature>
<dbReference type="GeneTree" id="ENSGT01110000267173"/>
<dbReference type="FunFam" id="2.60.40.10:FF:000003">
    <property type="entry name" value="Titin isoform E"/>
    <property type="match status" value="2"/>
</dbReference>
<feature type="domain" description="Ig-like" evidence="4">
    <location>
        <begin position="161"/>
        <end position="252"/>
    </location>
</feature>
<evidence type="ECO:0000259" key="5">
    <source>
        <dbReference type="PROSITE" id="PS50853"/>
    </source>
</evidence>
<evidence type="ECO:0000256" key="3">
    <source>
        <dbReference type="SAM" id="MobiDB-lite"/>
    </source>
</evidence>
<sequence length="868" mass="96272">MTGKWIRVNKTPVLDLRYRVSGLFEGNTYEFRVFAENIAGISEPSLTSDPIKATRAITKPGPPGNLKLKDWSKSHADICWTKPTRDGGSPILGYVIEAQKSGTAQWDRINKDLVKMCAYRVPGLIEGLEYRLRVRATNKVGDSEPRELPQTILAKDILVPPEVVVDVSCRDSVTVRAGQIISLITRVKGRPDPEITWTKDARALPRDKRTQMNNNYPLCELIIDDAVRSDYGKYAIVAKNSSGQAQATILVNVLDTPGACQNIKVAYVTKKSCMVSWENPEDNGGTEITQYIIECRQPSQRGWTVVSNDCTKRLIKAPLTESCEYFFRVSAENKIGAGPPTETKTPVLAVDPIEKPGEPIDFHISEIGKTFCFLKWKKPDYDGGSRNLGYHIEKKPKEADEWERLHKGAIKETYFMADRCIENQIYQFRVQTKNEGGESNWVTTGPRLQIESGADFSKLLITGARRTDSGKYAVTASNNAGTCSAHAKIIVLDRPGPIRDLKISGITNDRCHLAWEIPEDDGGCDIYNYIIEKCETKRGVWSVHSNAVITNKAKVTRLIEGNGYMFRVRAENKMGSGPAVQSEGIVAGTQFSVPGAPEAPEVIKIAKEEMTVQWSEPEKDGGKPITGYLLEKREEHAVKWSPVNKDPIPGTRFTVTGLLPLHEYQYRVKAVNEIGISNPSKASRAITAKDAVGMLLIIITKSTVTLGWTKPVSDGGAPIIGYVVEMRAQGSVKKGEDGWKRCNVAAQLIICEFTVTSLDENLVYEFRVSAQNQVGMSLPCNLEGEEAPPPPPPPPVIEEEEKPEPEKEVWNAYTTVKGLTVSISGLKEGKRYKFRVAAKNTMGLSLFTETRDPVEIKEQMCKLCLIKH</sequence>
<dbReference type="CDD" id="cd00063">
    <property type="entry name" value="FN3"/>
    <property type="match status" value="7"/>
</dbReference>
<dbReference type="Proteomes" id="UP000261580">
    <property type="component" value="Unassembled WGS sequence"/>
</dbReference>
<dbReference type="FunFam" id="2.60.40.10:FF:000135">
    <property type="entry name" value="Titin a"/>
    <property type="match status" value="2"/>
</dbReference>
<dbReference type="PANTHER" id="PTHR14340:SF13">
    <property type="entry name" value="TITIN"/>
    <property type="match status" value="1"/>
</dbReference>
<dbReference type="Pfam" id="PF07679">
    <property type="entry name" value="I-set"/>
    <property type="match status" value="2"/>
</dbReference>
<feature type="domain" description="Fibronectin type-III" evidence="5">
    <location>
        <begin position="692"/>
        <end position="790"/>
    </location>
</feature>
<evidence type="ECO:0000313" key="7">
    <source>
        <dbReference type="Proteomes" id="UP000261580"/>
    </source>
</evidence>
<dbReference type="AlphaFoldDB" id="A0A3Q4I0E7"/>
<dbReference type="SMART" id="SM00408">
    <property type="entry name" value="IGc2"/>
    <property type="match status" value="1"/>
</dbReference>
<proteinExistence type="predicted"/>
<dbReference type="SUPFAM" id="SSF48726">
    <property type="entry name" value="Immunoglobulin"/>
    <property type="match status" value="2"/>
</dbReference>
<feature type="compositionally biased region" description="Pro residues" evidence="3">
    <location>
        <begin position="787"/>
        <end position="796"/>
    </location>
</feature>
<feature type="domain" description="Fibronectin type-III" evidence="5">
    <location>
        <begin position="497"/>
        <end position="592"/>
    </location>
</feature>
<evidence type="ECO:0008006" key="8">
    <source>
        <dbReference type="Google" id="ProtNLM"/>
    </source>
</evidence>
<accession>A0A3Q4I0E7</accession>
<dbReference type="GO" id="GO:0045214">
    <property type="term" value="P:sarcomere organization"/>
    <property type="evidence" value="ECO:0007669"/>
    <property type="project" value="TreeGrafter"/>
</dbReference>
<evidence type="ECO:0000256" key="1">
    <source>
        <dbReference type="ARBA" id="ARBA00022737"/>
    </source>
</evidence>
<dbReference type="PANTHER" id="PTHR14340">
    <property type="entry name" value="MICROFIBRIL-ASSOCIATED GLYCOPROTEIN 3"/>
    <property type="match status" value="1"/>
</dbReference>
<dbReference type="InterPro" id="IPR003961">
    <property type="entry name" value="FN3_dom"/>
</dbReference>
<dbReference type="PROSITE" id="PS50853">
    <property type="entry name" value="FN3"/>
    <property type="match status" value="7"/>
</dbReference>
<feature type="domain" description="Fibronectin type-III" evidence="5">
    <location>
        <begin position="1"/>
        <end position="57"/>
    </location>
</feature>
<dbReference type="SMART" id="SM00060">
    <property type="entry name" value="FN3"/>
    <property type="match status" value="7"/>
</dbReference>
<dbReference type="FunFam" id="2.60.40.10:FF:000002">
    <property type="entry name" value="Titin a"/>
    <property type="match status" value="1"/>
</dbReference>
<dbReference type="InterPro" id="IPR003598">
    <property type="entry name" value="Ig_sub2"/>
</dbReference>
<dbReference type="OMA" id="ITNDRCH"/>
<feature type="domain" description="Fibronectin type-III" evidence="5">
    <location>
        <begin position="259"/>
        <end position="352"/>
    </location>
</feature>